<evidence type="ECO:0000313" key="2">
    <source>
        <dbReference type="EMBL" id="RLP72849.1"/>
    </source>
</evidence>
<protein>
    <recommendedName>
        <fullName evidence="1">Segregation and condensation protein A</fullName>
    </recommendedName>
</protein>
<dbReference type="InterPro" id="IPR003768">
    <property type="entry name" value="ScpA"/>
</dbReference>
<evidence type="ECO:0000256" key="1">
    <source>
        <dbReference type="ARBA" id="ARBA00044777"/>
    </source>
</evidence>
<gene>
    <name evidence="2" type="ORF">D9R14_21190</name>
</gene>
<dbReference type="RefSeq" id="WP_121625378.1">
    <property type="nucleotide sequence ID" value="NZ_JACIIW010000013.1"/>
</dbReference>
<dbReference type="PANTHER" id="PTHR33969">
    <property type="entry name" value="SEGREGATION AND CONDENSATION PROTEIN A"/>
    <property type="match status" value="1"/>
</dbReference>
<evidence type="ECO:0000313" key="3">
    <source>
        <dbReference type="Proteomes" id="UP000269692"/>
    </source>
</evidence>
<dbReference type="EMBL" id="RCTF01000024">
    <property type="protein sequence ID" value="RLP72849.1"/>
    <property type="molecule type" value="Genomic_DNA"/>
</dbReference>
<dbReference type="PANTHER" id="PTHR33969:SF2">
    <property type="entry name" value="SEGREGATION AND CONDENSATION PROTEIN A"/>
    <property type="match status" value="1"/>
</dbReference>
<sequence>MAVDAAPSFAEDDLPKSGDGAFVVDIDGFEGPLDLLLALARTQKVDLTRISILALADQYLAFIEQARRGRLELAADYLVMAAWLAYLKSRLLLPAPPKEDGPSAQELADAFARRLRHLERIRKAAQDLLERPQIGRDVLARALPDPRDLPKGPVTYTATLYDLLSAYARQRQVKALSHVTLKTRAVWSLAEARERLERLLGGGLSDWIRLDQFLIDYVAEPSQRATALASSFSASLEMVREGVLDIRQDAPFAPLWLRPHRTAGEPAGEGA</sequence>
<dbReference type="Gene3D" id="6.10.250.2410">
    <property type="match status" value="1"/>
</dbReference>
<name>A0A3L6ZY56_9HYPH</name>
<dbReference type="Pfam" id="PF02616">
    <property type="entry name" value="SMC_ScpA"/>
    <property type="match status" value="1"/>
</dbReference>
<comment type="caution">
    <text evidence="2">The sequence shown here is derived from an EMBL/GenBank/DDBJ whole genome shotgun (WGS) entry which is preliminary data.</text>
</comment>
<proteinExistence type="predicted"/>
<organism evidence="2 3">
    <name type="scientific">Xanthobacter tagetidis</name>
    <dbReference type="NCBI Taxonomy" id="60216"/>
    <lineage>
        <taxon>Bacteria</taxon>
        <taxon>Pseudomonadati</taxon>
        <taxon>Pseudomonadota</taxon>
        <taxon>Alphaproteobacteria</taxon>
        <taxon>Hyphomicrobiales</taxon>
        <taxon>Xanthobacteraceae</taxon>
        <taxon>Xanthobacter</taxon>
    </lineage>
</organism>
<accession>A0A3L6ZY56</accession>
<dbReference type="AlphaFoldDB" id="A0A3L6ZY56"/>
<reference evidence="2 3" key="1">
    <citation type="submission" date="2018-10" db="EMBL/GenBank/DDBJ databases">
        <title>Xanthobacter tagetidis genome sequencing and assembly.</title>
        <authorList>
            <person name="Maclea K.S."/>
            <person name="Goen A.E."/>
            <person name="Fatima S.A."/>
        </authorList>
    </citation>
    <scope>NUCLEOTIDE SEQUENCE [LARGE SCALE GENOMIC DNA]</scope>
    <source>
        <strain evidence="2 3">ATCC 700314</strain>
    </source>
</reference>
<keyword evidence="3" id="KW-1185">Reference proteome</keyword>
<dbReference type="OrthoDB" id="9793741at2"/>
<dbReference type="Proteomes" id="UP000269692">
    <property type="component" value="Unassembled WGS sequence"/>
</dbReference>